<dbReference type="EMBL" id="RQXT01000039">
    <property type="protein sequence ID" value="RRH94936.1"/>
    <property type="molecule type" value="Genomic_DNA"/>
</dbReference>
<sequence length="35" mass="3636">MKKIYEKPTFARKGKLSAITSSVANGAVAISGPLT</sequence>
<organism evidence="1 2">
    <name type="scientific">Mesorhizobium tamadayense</name>
    <dbReference type="NCBI Taxonomy" id="425306"/>
    <lineage>
        <taxon>Bacteria</taxon>
        <taxon>Pseudomonadati</taxon>
        <taxon>Pseudomonadota</taxon>
        <taxon>Alphaproteobacteria</taxon>
        <taxon>Hyphomicrobiales</taxon>
        <taxon>Phyllobacteriaceae</taxon>
        <taxon>Mesorhizobium</taxon>
    </lineage>
</organism>
<proteinExistence type="predicted"/>
<dbReference type="RefSeq" id="WP_125003855.1">
    <property type="nucleotide sequence ID" value="NZ_RQXT01000039.1"/>
</dbReference>
<protein>
    <submittedName>
        <fullName evidence="1">Putative RiPP</fullName>
    </submittedName>
</protein>
<evidence type="ECO:0000313" key="1">
    <source>
        <dbReference type="EMBL" id="RRH94936.1"/>
    </source>
</evidence>
<dbReference type="OrthoDB" id="8096017at2"/>
<reference evidence="1 2" key="1">
    <citation type="submission" date="2018-11" db="EMBL/GenBank/DDBJ databases">
        <title>the genome of Mesorhizobium tamadayense DSM 28320.</title>
        <authorList>
            <person name="Gao J."/>
        </authorList>
    </citation>
    <scope>NUCLEOTIDE SEQUENCE [LARGE SCALE GENOMIC DNA]</scope>
    <source>
        <strain evidence="1 2">DSM 28320</strain>
    </source>
</reference>
<accession>A0A3P3F9J0</accession>
<keyword evidence="2" id="KW-1185">Reference proteome</keyword>
<name>A0A3P3F9J0_9HYPH</name>
<evidence type="ECO:0000313" key="2">
    <source>
        <dbReference type="Proteomes" id="UP000273786"/>
    </source>
</evidence>
<comment type="caution">
    <text evidence="1">The sequence shown here is derived from an EMBL/GenBank/DDBJ whole genome shotgun (WGS) entry which is preliminary data.</text>
</comment>
<dbReference type="AlphaFoldDB" id="A0A3P3F9J0"/>
<gene>
    <name evidence="1" type="ORF">EH240_25690</name>
</gene>
<dbReference type="Proteomes" id="UP000273786">
    <property type="component" value="Unassembled WGS sequence"/>
</dbReference>